<dbReference type="EMBL" id="CP003752">
    <property type="protein sequence ID" value="AFQ14637.1"/>
    <property type="molecule type" value="Genomic_DNA"/>
</dbReference>
<dbReference type="AlphaFoldDB" id="A0A9W3J5L0"/>
<reference evidence="8 9" key="1">
    <citation type="submission" date="2012-08" db="EMBL/GenBank/DDBJ databases">
        <authorList>
            <person name="Doggett N."/>
            <person name="Teshima H."/>
            <person name="Bruce D."/>
            <person name="Detter J.C."/>
            <person name="Johnson S.L."/>
            <person name="Han C."/>
        </authorList>
    </citation>
    <scope>NUCLEOTIDE SEQUENCE [LARGE SCALE GENOMIC DNA]</scope>
    <source>
        <strain evidence="8 9">HD-771</strain>
    </source>
</reference>
<dbReference type="SUPFAM" id="SSF53098">
    <property type="entry name" value="Ribonuclease H-like"/>
    <property type="match status" value="1"/>
</dbReference>
<dbReference type="GO" id="GO:0006310">
    <property type="term" value="P:DNA recombination"/>
    <property type="evidence" value="ECO:0007669"/>
    <property type="project" value="UniProtKB-KW"/>
</dbReference>
<dbReference type="RefSeq" id="WP_000199145.1">
    <property type="nucleotide sequence ID" value="NC_018500.1"/>
</dbReference>
<evidence type="ECO:0000256" key="3">
    <source>
        <dbReference type="ARBA" id="ARBA00022763"/>
    </source>
</evidence>
<dbReference type="InterPro" id="IPR036397">
    <property type="entry name" value="RNaseH_sf"/>
</dbReference>
<dbReference type="Pfam" id="PF02075">
    <property type="entry name" value="RuvC"/>
    <property type="match status" value="1"/>
</dbReference>
<evidence type="ECO:0000256" key="1">
    <source>
        <dbReference type="ARBA" id="ARBA00002286"/>
    </source>
</evidence>
<protein>
    <submittedName>
        <fullName evidence="8">Crossover junction endodeoxyribonuclease ruvC</fullName>
    </submittedName>
</protein>
<name>A0A9W3J5L0_BACTU</name>
<keyword evidence="3" id="KW-0227">DNA damage</keyword>
<dbReference type="GO" id="GO:0004520">
    <property type="term" value="F:DNA endonuclease activity"/>
    <property type="evidence" value="ECO:0007669"/>
    <property type="project" value="InterPro"/>
</dbReference>
<keyword evidence="5" id="KW-0238">DNA-binding</keyword>
<gene>
    <name evidence="8" type="ORF">BTG_05725</name>
</gene>
<evidence type="ECO:0000256" key="6">
    <source>
        <dbReference type="ARBA" id="ARBA00023172"/>
    </source>
</evidence>
<proteinExistence type="inferred from homology"/>
<evidence type="ECO:0000256" key="7">
    <source>
        <dbReference type="ARBA" id="ARBA00023204"/>
    </source>
</evidence>
<dbReference type="Proteomes" id="UP000005259">
    <property type="component" value="Chromosome"/>
</dbReference>
<dbReference type="GO" id="GO:0003677">
    <property type="term" value="F:DNA binding"/>
    <property type="evidence" value="ECO:0007669"/>
    <property type="project" value="UniProtKB-KW"/>
</dbReference>
<comment type="function">
    <text evidence="1">Involved in the transposition of the insertion sequence.</text>
</comment>
<keyword evidence="7" id="KW-0234">DNA repair</keyword>
<dbReference type="Gene3D" id="3.30.420.10">
    <property type="entry name" value="Ribonuclease H-like superfamily/Ribonuclease H"/>
    <property type="match status" value="1"/>
</dbReference>
<keyword evidence="4" id="KW-0460">Magnesium</keyword>
<organism evidence="8 9">
    <name type="scientific">Bacillus thuringiensis HD-771</name>
    <dbReference type="NCBI Taxonomy" id="1218175"/>
    <lineage>
        <taxon>Bacteria</taxon>
        <taxon>Bacillati</taxon>
        <taxon>Bacillota</taxon>
        <taxon>Bacilli</taxon>
        <taxon>Bacillales</taxon>
        <taxon>Bacillaceae</taxon>
        <taxon>Bacillus</taxon>
        <taxon>Bacillus cereus group</taxon>
    </lineage>
</organism>
<evidence type="ECO:0000256" key="2">
    <source>
        <dbReference type="ARBA" id="ARBA00009518"/>
    </source>
</evidence>
<comment type="similarity">
    <text evidence="2">Belongs to the RuvC family.</text>
</comment>
<dbReference type="InterPro" id="IPR012337">
    <property type="entry name" value="RNaseH-like_sf"/>
</dbReference>
<evidence type="ECO:0000256" key="4">
    <source>
        <dbReference type="ARBA" id="ARBA00022842"/>
    </source>
</evidence>
<sequence>MTRYIGLDISASETGVTILDRAPDGRLSLVWVGHIKTVASQGTGPKKITFTDGERLKIIRDSLYEILDKFNPQVFIKEGQGADMNKFRSVSLVSKATGVVEECCQSWWGKEPLEIYAYPPSTIKKEVTGFGGVDKTIKGNDTKSKYLKKKPVIDAVIEMFGSENYSYVMRKLKGDTEKVPYYNDNETDSTAVILTYFKKEGIPYWTDHLKEIAT</sequence>
<evidence type="ECO:0000313" key="9">
    <source>
        <dbReference type="Proteomes" id="UP000005259"/>
    </source>
</evidence>
<evidence type="ECO:0000313" key="8">
    <source>
        <dbReference type="EMBL" id="AFQ14637.1"/>
    </source>
</evidence>
<keyword evidence="6" id="KW-0233">DNA recombination</keyword>
<dbReference type="KEGG" id="bti:BTG_05725"/>
<dbReference type="InterPro" id="IPR002176">
    <property type="entry name" value="X-over_junc_endoDNase_RuvC"/>
</dbReference>
<dbReference type="GO" id="GO:0006281">
    <property type="term" value="P:DNA repair"/>
    <property type="evidence" value="ECO:0007669"/>
    <property type="project" value="UniProtKB-KW"/>
</dbReference>
<evidence type="ECO:0000256" key="5">
    <source>
        <dbReference type="ARBA" id="ARBA00023125"/>
    </source>
</evidence>
<accession>A0A9W3J5L0</accession>